<proteinExistence type="predicted"/>
<evidence type="ECO:0000256" key="1">
    <source>
        <dbReference type="SAM" id="MobiDB-lite"/>
    </source>
</evidence>
<keyword evidence="3" id="KW-1185">Reference proteome</keyword>
<organism evidence="2 3">
    <name type="scientific">Reticulomyxa filosa</name>
    <dbReference type="NCBI Taxonomy" id="46433"/>
    <lineage>
        <taxon>Eukaryota</taxon>
        <taxon>Sar</taxon>
        <taxon>Rhizaria</taxon>
        <taxon>Retaria</taxon>
        <taxon>Foraminifera</taxon>
        <taxon>Monothalamids</taxon>
        <taxon>Reticulomyxidae</taxon>
        <taxon>Reticulomyxa</taxon>
    </lineage>
</organism>
<evidence type="ECO:0000313" key="3">
    <source>
        <dbReference type="Proteomes" id="UP000023152"/>
    </source>
</evidence>
<dbReference type="EMBL" id="ASPP01012106">
    <property type="protein sequence ID" value="ETO20921.1"/>
    <property type="molecule type" value="Genomic_DNA"/>
</dbReference>
<feature type="non-terminal residue" evidence="2">
    <location>
        <position position="1"/>
    </location>
</feature>
<feature type="region of interest" description="Disordered" evidence="1">
    <location>
        <begin position="125"/>
        <end position="150"/>
    </location>
</feature>
<comment type="caution">
    <text evidence="2">The sequence shown here is derived from an EMBL/GenBank/DDBJ whole genome shotgun (WGS) entry which is preliminary data.</text>
</comment>
<protein>
    <submittedName>
        <fullName evidence="2">Uncharacterized protein</fullName>
    </submittedName>
</protein>
<evidence type="ECO:0000313" key="2">
    <source>
        <dbReference type="EMBL" id="ETO20921.1"/>
    </source>
</evidence>
<dbReference type="AlphaFoldDB" id="X6N4K0"/>
<feature type="compositionally biased region" description="Low complexity" evidence="1">
    <location>
        <begin position="129"/>
        <end position="150"/>
    </location>
</feature>
<accession>X6N4K0</accession>
<reference evidence="2 3" key="1">
    <citation type="journal article" date="2013" name="Curr. Biol.">
        <title>The Genome of the Foraminiferan Reticulomyxa filosa.</title>
        <authorList>
            <person name="Glockner G."/>
            <person name="Hulsmann N."/>
            <person name="Schleicher M."/>
            <person name="Noegel A.A."/>
            <person name="Eichinger L."/>
            <person name="Gallinger C."/>
            <person name="Pawlowski J."/>
            <person name="Sierra R."/>
            <person name="Euteneuer U."/>
            <person name="Pillet L."/>
            <person name="Moustafa A."/>
            <person name="Platzer M."/>
            <person name="Groth M."/>
            <person name="Szafranski K."/>
            <person name="Schliwa M."/>
        </authorList>
    </citation>
    <scope>NUCLEOTIDE SEQUENCE [LARGE SCALE GENOMIC DNA]</scope>
</reference>
<dbReference type="Proteomes" id="UP000023152">
    <property type="component" value="Unassembled WGS sequence"/>
</dbReference>
<sequence>KKKKKLGNVEIIRYLITEHNVSICEDKFGWTPMALMDHVWFGQRAIEPGDIGAAQVQHKMQEIWKWQFLHDTLVKYQSAVVDFQLNALKRQGHDLKLNRIQHTLSNNSSFSSSSFSQLKLHANKHGPFSAHNHQPHQSHQSHQSHNNNNNNIISNTILSITIIAFTTVTISSPMSITTTNSKTEQSKKNKRTTMTKTTLKTLTTMKNNLVHTLVVMLQIMVLHN</sequence>
<name>X6N4K0_RETFI</name>
<gene>
    <name evidence="2" type="ORF">RFI_16287</name>
</gene>